<keyword evidence="3" id="KW-1185">Reference proteome</keyword>
<dbReference type="KEGG" id="ttt:THITE_117774"/>
<dbReference type="AlphaFoldDB" id="G2R7K0"/>
<name>G2R7K0_THETT</name>
<dbReference type="HOGENOM" id="CLU_1300448_0_0_1"/>
<evidence type="ECO:0000313" key="3">
    <source>
        <dbReference type="Proteomes" id="UP000008181"/>
    </source>
</evidence>
<accession>G2R7K0</accession>
<sequence length="212" mass="23972">MDAQPLTTSQLAIRTKQSLDPSNHGHGAPSTPRGPGLMILPVELLSEICRLLCLHCYAEHDAEAAFAPPKRDEQVALRSLCLTCRLLRTVAQPFLFHALATSRRDTLGLFVRSLLDRADLRPSVFQVVVTQSPQDRSPVYPRTGPVIEEVMDRLRAGAWPPFWCDLISESEAVREYLLEPLRRLRKMKLSRRKQSSRWILISVEPPAPAYQI</sequence>
<reference evidence="2 3" key="1">
    <citation type="journal article" date="2011" name="Nat. Biotechnol.">
        <title>Comparative genomic analysis of the thermophilic biomass-degrading fungi Myceliophthora thermophila and Thielavia terrestris.</title>
        <authorList>
            <person name="Berka R.M."/>
            <person name="Grigoriev I.V."/>
            <person name="Otillar R."/>
            <person name="Salamov A."/>
            <person name="Grimwood J."/>
            <person name="Reid I."/>
            <person name="Ishmael N."/>
            <person name="John T."/>
            <person name="Darmond C."/>
            <person name="Moisan M.-C."/>
            <person name="Henrissat B."/>
            <person name="Coutinho P.M."/>
            <person name="Lombard V."/>
            <person name="Natvig D.O."/>
            <person name="Lindquist E."/>
            <person name="Schmutz J."/>
            <person name="Lucas S."/>
            <person name="Harris P."/>
            <person name="Powlowski J."/>
            <person name="Bellemare A."/>
            <person name="Taylor D."/>
            <person name="Butler G."/>
            <person name="de Vries R.P."/>
            <person name="Allijn I.E."/>
            <person name="van den Brink J."/>
            <person name="Ushinsky S."/>
            <person name="Storms R."/>
            <person name="Powell A.J."/>
            <person name="Paulsen I.T."/>
            <person name="Elbourne L.D.H."/>
            <person name="Baker S.E."/>
            <person name="Magnuson J."/>
            <person name="LaBoissiere S."/>
            <person name="Clutterbuck A.J."/>
            <person name="Martinez D."/>
            <person name="Wogulis M."/>
            <person name="de Leon A.L."/>
            <person name="Rey M.W."/>
            <person name="Tsang A."/>
        </authorList>
    </citation>
    <scope>NUCLEOTIDE SEQUENCE [LARGE SCALE GENOMIC DNA]</scope>
    <source>
        <strain evidence="3">ATCC 38088 / NRRL 8126</strain>
    </source>
</reference>
<dbReference type="OrthoDB" id="4589772at2759"/>
<organism evidence="2 3">
    <name type="scientific">Thermothielavioides terrestris (strain ATCC 38088 / NRRL 8126)</name>
    <name type="common">Thielavia terrestris</name>
    <dbReference type="NCBI Taxonomy" id="578455"/>
    <lineage>
        <taxon>Eukaryota</taxon>
        <taxon>Fungi</taxon>
        <taxon>Dikarya</taxon>
        <taxon>Ascomycota</taxon>
        <taxon>Pezizomycotina</taxon>
        <taxon>Sordariomycetes</taxon>
        <taxon>Sordariomycetidae</taxon>
        <taxon>Sordariales</taxon>
        <taxon>Chaetomiaceae</taxon>
        <taxon>Thermothielavioides</taxon>
        <taxon>Thermothielavioides terrestris</taxon>
    </lineage>
</organism>
<dbReference type="GeneID" id="11518398"/>
<feature type="region of interest" description="Disordered" evidence="1">
    <location>
        <begin position="14"/>
        <end position="34"/>
    </location>
</feature>
<dbReference type="EMBL" id="CP003011">
    <property type="protein sequence ID" value="AEO67909.1"/>
    <property type="molecule type" value="Genomic_DNA"/>
</dbReference>
<evidence type="ECO:0008006" key="4">
    <source>
        <dbReference type="Google" id="ProtNLM"/>
    </source>
</evidence>
<dbReference type="Proteomes" id="UP000008181">
    <property type="component" value="Chromosome 3"/>
</dbReference>
<gene>
    <name evidence="2" type="ORF">THITE_117774</name>
</gene>
<evidence type="ECO:0000256" key="1">
    <source>
        <dbReference type="SAM" id="MobiDB-lite"/>
    </source>
</evidence>
<proteinExistence type="predicted"/>
<evidence type="ECO:0000313" key="2">
    <source>
        <dbReference type="EMBL" id="AEO67909.1"/>
    </source>
</evidence>
<protein>
    <recommendedName>
        <fullName evidence="4">F-box domain-containing protein</fullName>
    </recommendedName>
</protein>
<dbReference type="RefSeq" id="XP_003654245.1">
    <property type="nucleotide sequence ID" value="XM_003654197.1"/>
</dbReference>